<proteinExistence type="predicted"/>
<feature type="transmembrane region" description="Helical" evidence="2">
    <location>
        <begin position="56"/>
        <end position="77"/>
    </location>
</feature>
<dbReference type="AlphaFoldDB" id="A0AAU2JQB2"/>
<feature type="transmembrane region" description="Helical" evidence="2">
    <location>
        <begin position="97"/>
        <end position="118"/>
    </location>
</feature>
<accession>A0AAU2JQB2</accession>
<feature type="transmembrane region" description="Helical" evidence="2">
    <location>
        <begin position="281"/>
        <end position="301"/>
    </location>
</feature>
<feature type="transmembrane region" description="Helical" evidence="2">
    <location>
        <begin position="189"/>
        <end position="207"/>
    </location>
</feature>
<protein>
    <recommendedName>
        <fullName evidence="4">ABC transporter permease</fullName>
    </recommendedName>
</protein>
<feature type="transmembrane region" description="Helical" evidence="2">
    <location>
        <begin position="214"/>
        <end position="235"/>
    </location>
</feature>
<evidence type="ECO:0000256" key="1">
    <source>
        <dbReference type="SAM" id="MobiDB-lite"/>
    </source>
</evidence>
<feature type="region of interest" description="Disordered" evidence="1">
    <location>
        <begin position="1"/>
        <end position="21"/>
    </location>
</feature>
<keyword evidence="2" id="KW-0812">Transmembrane</keyword>
<dbReference type="EMBL" id="CP108264">
    <property type="protein sequence ID" value="WTU74370.1"/>
    <property type="molecule type" value="Genomic_DNA"/>
</dbReference>
<evidence type="ECO:0008006" key="4">
    <source>
        <dbReference type="Google" id="ProtNLM"/>
    </source>
</evidence>
<organism evidence="3">
    <name type="scientific">Streptomyces sp. NBC_00049</name>
    <dbReference type="NCBI Taxonomy" id="2903617"/>
    <lineage>
        <taxon>Bacteria</taxon>
        <taxon>Bacillati</taxon>
        <taxon>Actinomycetota</taxon>
        <taxon>Actinomycetes</taxon>
        <taxon>Kitasatosporales</taxon>
        <taxon>Streptomycetaceae</taxon>
        <taxon>Streptomyces</taxon>
    </lineage>
</organism>
<keyword evidence="2" id="KW-1133">Transmembrane helix</keyword>
<feature type="transmembrane region" description="Helical" evidence="2">
    <location>
        <begin position="139"/>
        <end position="169"/>
    </location>
</feature>
<reference evidence="3" key="1">
    <citation type="submission" date="2022-10" db="EMBL/GenBank/DDBJ databases">
        <title>The complete genomes of actinobacterial strains from the NBC collection.</title>
        <authorList>
            <person name="Joergensen T.S."/>
            <person name="Alvarez Arevalo M."/>
            <person name="Sterndorff E.B."/>
            <person name="Faurdal D."/>
            <person name="Vuksanovic O."/>
            <person name="Mourched A.-S."/>
            <person name="Charusanti P."/>
            <person name="Shaw S."/>
            <person name="Blin K."/>
            <person name="Weber T."/>
        </authorList>
    </citation>
    <scope>NUCLEOTIDE SEQUENCE</scope>
    <source>
        <strain evidence="3">NBC_00049</strain>
    </source>
</reference>
<name>A0AAU2JQB2_9ACTN</name>
<sequence length="308" mass="31861">MRPSATEAGPAAASGTAGAAGERPAPLLPVPVGAAEAFRRACRYEWRHLAGLRSTWILLGVVAVLSLLTGITVLVDFDKDRPVSAATMADVIAWTPLATQVPALCFFLLVLGTGPVSTDLVRGGARTTWLAVNGRGTAYAAKCLVGFLVGVSVAACSALLGALSSSVVLVAGGAAQPDWTGVVVPALRFALWMGCWALLCPALVSLVRSRIIPVLFLCMWPLLGERLAGGALGWLPGLDGIGGWLPFAAGRAMLTDVSAYPEDDRPFAQALVGSPLPTGTATAVFCLYTALIAAVGCWAYCRRDAKTN</sequence>
<evidence type="ECO:0000256" key="2">
    <source>
        <dbReference type="SAM" id="Phobius"/>
    </source>
</evidence>
<gene>
    <name evidence="3" type="ORF">OG327_14140</name>
</gene>
<keyword evidence="2" id="KW-0472">Membrane</keyword>
<evidence type="ECO:0000313" key="3">
    <source>
        <dbReference type="EMBL" id="WTU74370.1"/>
    </source>
</evidence>